<dbReference type="EMBL" id="CP009416">
    <property type="protein sequence ID" value="AJD92245.1"/>
    <property type="molecule type" value="Genomic_DNA"/>
</dbReference>
<evidence type="ECO:0000313" key="3">
    <source>
        <dbReference type="EMBL" id="AJD92245.1"/>
    </source>
</evidence>
<evidence type="ECO:0000313" key="4">
    <source>
        <dbReference type="Proteomes" id="UP000031449"/>
    </source>
</evidence>
<organism evidence="3 4">
    <name type="scientific">Jeotgalibacillus malaysiensis</name>
    <dbReference type="NCBI Taxonomy" id="1508404"/>
    <lineage>
        <taxon>Bacteria</taxon>
        <taxon>Bacillati</taxon>
        <taxon>Bacillota</taxon>
        <taxon>Bacilli</taxon>
        <taxon>Bacillales</taxon>
        <taxon>Caryophanaceae</taxon>
        <taxon>Jeotgalibacillus</taxon>
    </lineage>
</organism>
<reference evidence="3 4" key="1">
    <citation type="submission" date="2014-08" db="EMBL/GenBank/DDBJ databases">
        <title>Complete genome of a marine bacteria Jeotgalibacillus malaysiensis.</title>
        <authorList>
            <person name="Yaakop A.S."/>
            <person name="Chan K.-G."/>
            <person name="Goh K.M."/>
        </authorList>
    </citation>
    <scope>NUCLEOTIDE SEQUENCE [LARGE SCALE GENOMIC DNA]</scope>
    <source>
        <strain evidence="3 4">D5</strain>
    </source>
</reference>
<feature type="chain" id="PRO_5039518286" evidence="2">
    <location>
        <begin position="26"/>
        <end position="62"/>
    </location>
</feature>
<evidence type="ECO:0000256" key="1">
    <source>
        <dbReference type="SAM" id="MobiDB-lite"/>
    </source>
</evidence>
<dbReference type="AlphaFoldDB" id="A0A0B5APT4"/>
<gene>
    <name evidence="3" type="ORF">JMA_29280</name>
</gene>
<name>A0A0B5APT4_9BACL</name>
<protein>
    <submittedName>
        <fullName evidence="3">Uncharacterized protein</fullName>
    </submittedName>
</protein>
<feature type="region of interest" description="Disordered" evidence="1">
    <location>
        <begin position="20"/>
        <end position="44"/>
    </location>
</feature>
<dbReference type="BioCyc" id="JESP1508404:G14D9-12209-MONOMER"/>
<feature type="signal peptide" evidence="2">
    <location>
        <begin position="1"/>
        <end position="25"/>
    </location>
</feature>
<keyword evidence="4" id="KW-1185">Reference proteome</keyword>
<keyword evidence="2" id="KW-0732">Signal</keyword>
<evidence type="ECO:0000256" key="2">
    <source>
        <dbReference type="SAM" id="SignalP"/>
    </source>
</evidence>
<sequence length="62" mass="6631">MFKKTFLLTAGVLLVSGCSSTNSTSNDTNVKEETQSSGNGIETLSDYHTKVEDLQAAMMEAV</sequence>
<dbReference type="PROSITE" id="PS51257">
    <property type="entry name" value="PROKAR_LIPOPROTEIN"/>
    <property type="match status" value="1"/>
</dbReference>
<dbReference type="Proteomes" id="UP000031449">
    <property type="component" value="Chromosome"/>
</dbReference>
<dbReference type="HOGENOM" id="CLU_2898183_0_0_9"/>
<proteinExistence type="predicted"/>
<dbReference type="KEGG" id="jeo:JMA_29280"/>
<accession>A0A0B5APT4</accession>